<keyword evidence="5 16" id="KW-0813">Transport</keyword>
<keyword evidence="8" id="KW-0479">Metal-binding</keyword>
<keyword evidence="14" id="KW-0472">Membrane</keyword>
<dbReference type="GO" id="GO:0016887">
    <property type="term" value="F:ATP hydrolysis activity"/>
    <property type="evidence" value="ECO:0007669"/>
    <property type="project" value="TreeGrafter"/>
</dbReference>
<evidence type="ECO:0000256" key="6">
    <source>
        <dbReference type="ARBA" id="ARBA00022475"/>
    </source>
</evidence>
<dbReference type="RefSeq" id="WP_182171178.1">
    <property type="nucleotide sequence ID" value="NZ_JACFXU010000014.1"/>
</dbReference>
<evidence type="ECO:0000256" key="5">
    <source>
        <dbReference type="ARBA" id="ARBA00022448"/>
    </source>
</evidence>
<dbReference type="GO" id="GO:0008564">
    <property type="term" value="F:protein-exporting ATPase activity"/>
    <property type="evidence" value="ECO:0007669"/>
    <property type="project" value="UniProtKB-EC"/>
</dbReference>
<comment type="subcellular location">
    <subcellularLocation>
        <location evidence="3 16">Cell inner membrane</location>
    </subcellularLocation>
</comment>
<dbReference type="InterPro" id="IPR054757">
    <property type="entry name" value="GSPE_N1E"/>
</dbReference>
<dbReference type="PANTHER" id="PTHR30258">
    <property type="entry name" value="TYPE II SECRETION SYSTEM PROTEIN GSPE-RELATED"/>
    <property type="match status" value="1"/>
</dbReference>
<keyword evidence="10" id="KW-0862">Zinc</keyword>
<evidence type="ECO:0000256" key="7">
    <source>
        <dbReference type="ARBA" id="ARBA00022519"/>
    </source>
</evidence>
<dbReference type="Gene3D" id="3.30.450.90">
    <property type="match status" value="1"/>
</dbReference>
<feature type="domain" description="Bacterial type II secretion system protein E" evidence="17">
    <location>
        <begin position="333"/>
        <end position="347"/>
    </location>
</feature>
<keyword evidence="11 16" id="KW-0067">ATP-binding</keyword>
<dbReference type="EMBL" id="JACFXU010000014">
    <property type="protein sequence ID" value="MBA6412914.1"/>
    <property type="molecule type" value="Genomic_DNA"/>
</dbReference>
<dbReference type="InterPro" id="IPR003593">
    <property type="entry name" value="AAA+_ATPase"/>
</dbReference>
<dbReference type="SMART" id="SM00382">
    <property type="entry name" value="AAA"/>
    <property type="match status" value="1"/>
</dbReference>
<organism evidence="18 19">
    <name type="scientific">Sediminihaliea albiluteola</name>
    <dbReference type="NCBI Taxonomy" id="2758564"/>
    <lineage>
        <taxon>Bacteria</taxon>
        <taxon>Pseudomonadati</taxon>
        <taxon>Pseudomonadota</taxon>
        <taxon>Gammaproteobacteria</taxon>
        <taxon>Cellvibrionales</taxon>
        <taxon>Halieaceae</taxon>
        <taxon>Sediminihaliea</taxon>
    </lineage>
</organism>
<comment type="catalytic activity">
    <reaction evidence="15">
        <text>ATP + H2O + cellular proteinSide 1 = ADP + phosphate + cellular proteinSide 2.</text>
        <dbReference type="EC" id="7.4.2.8"/>
    </reaction>
</comment>
<dbReference type="InterPro" id="IPR013369">
    <property type="entry name" value="T2SS_GspE"/>
</dbReference>
<keyword evidence="7" id="KW-0997">Cell inner membrane</keyword>
<dbReference type="CDD" id="cd01129">
    <property type="entry name" value="PulE-GspE-like"/>
    <property type="match status" value="1"/>
</dbReference>
<dbReference type="InterPro" id="IPR037257">
    <property type="entry name" value="T2SS_E_N_sf"/>
</dbReference>
<evidence type="ECO:0000256" key="13">
    <source>
        <dbReference type="ARBA" id="ARBA00022967"/>
    </source>
</evidence>
<dbReference type="Proteomes" id="UP000539350">
    <property type="component" value="Unassembled WGS sequence"/>
</dbReference>
<evidence type="ECO:0000256" key="14">
    <source>
        <dbReference type="ARBA" id="ARBA00023136"/>
    </source>
</evidence>
<reference evidence="18 19" key="1">
    <citation type="submission" date="2020-07" db="EMBL/GenBank/DDBJ databases">
        <title>Halieaceae bacterium, F7430, whole genome shotgun sequencing project.</title>
        <authorList>
            <person name="Jiang S."/>
            <person name="Liu Z.W."/>
            <person name="Du Z.J."/>
        </authorList>
    </citation>
    <scope>NUCLEOTIDE SEQUENCE [LARGE SCALE GENOMIC DNA]</scope>
    <source>
        <strain evidence="18 19">F7430</strain>
    </source>
</reference>
<dbReference type="Pfam" id="PF00437">
    <property type="entry name" value="T2SSE"/>
    <property type="match status" value="1"/>
</dbReference>
<keyword evidence="6" id="KW-1003">Cell membrane</keyword>
<dbReference type="FunFam" id="3.30.450.90:FF:000001">
    <property type="entry name" value="Type II secretion system ATPase GspE"/>
    <property type="match status" value="1"/>
</dbReference>
<evidence type="ECO:0000256" key="4">
    <source>
        <dbReference type="ARBA" id="ARBA00006611"/>
    </source>
</evidence>
<evidence type="ECO:0000256" key="15">
    <source>
        <dbReference type="ARBA" id="ARBA00034006"/>
    </source>
</evidence>
<dbReference type="PANTHER" id="PTHR30258:SF27">
    <property type="entry name" value="BACTERIOPHAGE ADSORPTION PROTEIN B-RELATED"/>
    <property type="match status" value="1"/>
</dbReference>
<evidence type="ECO:0000313" key="18">
    <source>
        <dbReference type="EMBL" id="MBA6412914.1"/>
    </source>
</evidence>
<dbReference type="GO" id="GO:0015628">
    <property type="term" value="P:protein secretion by the type II secretion system"/>
    <property type="evidence" value="ECO:0007669"/>
    <property type="project" value="UniProtKB-UniRule"/>
</dbReference>
<keyword evidence="19" id="KW-1185">Reference proteome</keyword>
<gene>
    <name evidence="18" type="primary">gspE</name>
    <name evidence="18" type="ORF">H2508_07300</name>
</gene>
<comment type="similarity">
    <text evidence="4 16">Belongs to the GSP E family.</text>
</comment>
<keyword evidence="13" id="KW-1278">Translocase</keyword>
<evidence type="ECO:0000256" key="16">
    <source>
        <dbReference type="RuleBase" id="RU366070"/>
    </source>
</evidence>
<dbReference type="InterPro" id="IPR027417">
    <property type="entry name" value="P-loop_NTPase"/>
</dbReference>
<evidence type="ECO:0000256" key="10">
    <source>
        <dbReference type="ARBA" id="ARBA00022833"/>
    </source>
</evidence>
<comment type="cofactor">
    <cofactor evidence="1">
        <name>Zn(2+)</name>
        <dbReference type="ChEBI" id="CHEBI:29105"/>
    </cofactor>
</comment>
<protein>
    <recommendedName>
        <fullName evidence="16">Type II secretion system protein E</fullName>
        <shortName evidence="16">T2SS protein E</shortName>
    </recommendedName>
    <alternativeName>
        <fullName evidence="16">Type II traffic warden ATPase</fullName>
    </alternativeName>
</protein>
<dbReference type="PROSITE" id="PS00662">
    <property type="entry name" value="T2SP_E"/>
    <property type="match status" value="1"/>
</dbReference>
<dbReference type="GO" id="GO:0005886">
    <property type="term" value="C:plasma membrane"/>
    <property type="evidence" value="ECO:0007669"/>
    <property type="project" value="UniProtKB-SubCell"/>
</dbReference>
<dbReference type="InterPro" id="IPR001482">
    <property type="entry name" value="T2SS/T4SS_dom"/>
</dbReference>
<evidence type="ECO:0000256" key="11">
    <source>
        <dbReference type="ARBA" id="ARBA00022840"/>
    </source>
</evidence>
<keyword evidence="9 16" id="KW-0547">Nucleotide-binding</keyword>
<dbReference type="Gene3D" id="3.40.50.300">
    <property type="entry name" value="P-loop containing nucleotide triphosphate hydrolases"/>
    <property type="match status" value="1"/>
</dbReference>
<evidence type="ECO:0000256" key="9">
    <source>
        <dbReference type="ARBA" id="ARBA00022741"/>
    </source>
</evidence>
<comment type="function">
    <text evidence="2 16">ATPase component of the type II secretion system required for the energy-dependent secretion of extracellular factors such as proteases and toxins from the periplasm. Acts as a molecular motor to provide the energy that is required for assembly of the pseudopilus and the extrusion of substrates generated in the cytoplasm.</text>
</comment>
<dbReference type="AlphaFoldDB" id="A0A7W2TVX2"/>
<dbReference type="Pfam" id="PF22341">
    <property type="entry name" value="GSPE_N1E"/>
    <property type="match status" value="1"/>
</dbReference>
<dbReference type="GO" id="GO:0005524">
    <property type="term" value="F:ATP binding"/>
    <property type="evidence" value="ECO:0007669"/>
    <property type="project" value="UniProtKB-UniRule"/>
</dbReference>
<sequence>MVRPDLELEAVLESDAEALVVPESEAGKGLPFSFAKLHGVLLDREDEPPAVYCQAEPPLQVMIELQRFLAGGFTLKTVSAGEFQRRLTLAYQRGNNEALQMAEDISSDVDLSRLADEIPEAGDLMDAEDDAPIIRLINAILSQAVREKASDIHVETFEDRLSVRYRIDGVLSEVLSPKRMLAPLLVSRLKVMAKLDIAEKRVPQDGRISVRLAGHAVDIRMSTIPSAHGERVVLRLLDKQAGQLQLEQLAMNPQVLGAYQKSLRSPHGIILVTGPTGSGKTTTLYAGLSHINQTTRNILTIEDPIEYMLPGVGQTQVNTKVDMTFARGLRAILRQDPDVVMVGEIRDLETAEIAVQASLTGHLVLSTLHTNTAIGAVTRLQDMGIEPFLLSSSLLAVMAQRLVRLLCPDCKESYQPGSSELQLLNLSAAESKDLLLYRGQGCERCNFSGYRGRTGIYELIEVDDVLRLMIHEGASEQRMLAEARKHYPGIEFDGRSRILAGDTSLEEVLRVTTVN</sequence>
<dbReference type="SUPFAM" id="SSF52540">
    <property type="entry name" value="P-loop containing nucleoside triphosphate hydrolases"/>
    <property type="match status" value="1"/>
</dbReference>
<name>A0A7W2TVX2_9GAMM</name>
<dbReference type="NCBIfam" id="TIGR02533">
    <property type="entry name" value="type_II_gspE"/>
    <property type="match status" value="1"/>
</dbReference>
<evidence type="ECO:0000256" key="8">
    <source>
        <dbReference type="ARBA" id="ARBA00022723"/>
    </source>
</evidence>
<evidence type="ECO:0000256" key="2">
    <source>
        <dbReference type="ARBA" id="ARBA00003288"/>
    </source>
</evidence>
<evidence type="ECO:0000256" key="3">
    <source>
        <dbReference type="ARBA" id="ARBA00004533"/>
    </source>
</evidence>
<comment type="caution">
    <text evidence="18">The sequence shown here is derived from an EMBL/GenBank/DDBJ whole genome shotgun (WGS) entry which is preliminary data.</text>
</comment>
<proteinExistence type="inferred from homology"/>
<evidence type="ECO:0000256" key="1">
    <source>
        <dbReference type="ARBA" id="ARBA00001947"/>
    </source>
</evidence>
<evidence type="ECO:0000313" key="19">
    <source>
        <dbReference type="Proteomes" id="UP000539350"/>
    </source>
</evidence>
<dbReference type="GO" id="GO:0046872">
    <property type="term" value="F:metal ion binding"/>
    <property type="evidence" value="ECO:0007669"/>
    <property type="project" value="UniProtKB-KW"/>
</dbReference>
<dbReference type="SUPFAM" id="SSF160246">
    <property type="entry name" value="EspE N-terminal domain-like"/>
    <property type="match status" value="1"/>
</dbReference>
<accession>A0A7W2TVX2</accession>
<evidence type="ECO:0000256" key="12">
    <source>
        <dbReference type="ARBA" id="ARBA00022927"/>
    </source>
</evidence>
<evidence type="ECO:0000259" key="17">
    <source>
        <dbReference type="PROSITE" id="PS00662"/>
    </source>
</evidence>
<keyword evidence="12 16" id="KW-0653">Protein transport</keyword>
<dbReference type="Gene3D" id="3.30.300.160">
    <property type="entry name" value="Type II secretion system, protein E, N-terminal domain"/>
    <property type="match status" value="1"/>
</dbReference>
<dbReference type="FunFam" id="3.40.50.300:FF:000398">
    <property type="entry name" value="Type IV pilus assembly ATPase PilB"/>
    <property type="match status" value="1"/>
</dbReference>
<dbReference type="GO" id="GO:0015627">
    <property type="term" value="C:type II protein secretion system complex"/>
    <property type="evidence" value="ECO:0007669"/>
    <property type="project" value="UniProtKB-UniRule"/>
</dbReference>